<dbReference type="PANTHER" id="PTHR35008:SF4">
    <property type="entry name" value="BLL4482 PROTEIN"/>
    <property type="match status" value="1"/>
</dbReference>
<dbReference type="InterPro" id="IPR051459">
    <property type="entry name" value="Cytochrome_c-type_DH"/>
</dbReference>
<dbReference type="EMBL" id="CP042434">
    <property type="protein sequence ID" value="QEC74400.1"/>
    <property type="molecule type" value="Genomic_DNA"/>
</dbReference>
<keyword evidence="7" id="KW-1185">Reference proteome</keyword>
<organism evidence="6 7">
    <name type="scientific">Arachidicoccus ginsenosidivorans</name>
    <dbReference type="NCBI Taxonomy" id="496057"/>
    <lineage>
        <taxon>Bacteria</taxon>
        <taxon>Pseudomonadati</taxon>
        <taxon>Bacteroidota</taxon>
        <taxon>Chitinophagia</taxon>
        <taxon>Chitinophagales</taxon>
        <taxon>Chitinophagaceae</taxon>
        <taxon>Arachidicoccus</taxon>
    </lineage>
</organism>
<dbReference type="GO" id="GO:0009055">
    <property type="term" value="F:electron transfer activity"/>
    <property type="evidence" value="ECO:0007669"/>
    <property type="project" value="InterPro"/>
</dbReference>
<dbReference type="Proteomes" id="UP000321291">
    <property type="component" value="Chromosome"/>
</dbReference>
<dbReference type="KEGG" id="agi:FSB73_22720"/>
<gene>
    <name evidence="6" type="ORF">FSB73_22720</name>
</gene>
<dbReference type="OrthoDB" id="9811395at2"/>
<proteinExistence type="predicted"/>
<dbReference type="AlphaFoldDB" id="A0A5B8VSI4"/>
<protein>
    <submittedName>
        <fullName evidence="6">Cytochrome c</fullName>
    </submittedName>
</protein>
<sequence>MPLKVPGNWVNEVWIPNSDSVNAVLRGKVVYKAYCLSCHQFDGGGVENLNPPLIKTSFVLGDKARFIQIILKGFDKRVEIDGEDYSNNMPPLNFLTDQQIADVLTYVRNDFGNKATMVKAAEVKAVRAKLAQ</sequence>
<evidence type="ECO:0000313" key="7">
    <source>
        <dbReference type="Proteomes" id="UP000321291"/>
    </source>
</evidence>
<evidence type="ECO:0000313" key="6">
    <source>
        <dbReference type="EMBL" id="QEC74400.1"/>
    </source>
</evidence>
<dbReference type="GO" id="GO:0020037">
    <property type="term" value="F:heme binding"/>
    <property type="evidence" value="ECO:0007669"/>
    <property type="project" value="InterPro"/>
</dbReference>
<dbReference type="InterPro" id="IPR009056">
    <property type="entry name" value="Cyt_c-like_dom"/>
</dbReference>
<reference evidence="6 7" key="1">
    <citation type="journal article" date="2017" name="Int. J. Syst. Evol. Microbiol.">
        <title>Arachidicoccus ginsenosidivorans sp. nov., with ginsenoside-converting activity isolated from ginseng cultivating soil.</title>
        <authorList>
            <person name="Siddiqi M.Z."/>
            <person name="Aslam Z."/>
            <person name="Im W.T."/>
        </authorList>
    </citation>
    <scope>NUCLEOTIDE SEQUENCE [LARGE SCALE GENOMIC DNA]</scope>
    <source>
        <strain evidence="6 7">Gsoil 809</strain>
    </source>
</reference>
<dbReference type="PANTHER" id="PTHR35008">
    <property type="entry name" value="BLL4482 PROTEIN-RELATED"/>
    <property type="match status" value="1"/>
</dbReference>
<name>A0A5B8VSI4_9BACT</name>
<evidence type="ECO:0000259" key="5">
    <source>
        <dbReference type="PROSITE" id="PS51007"/>
    </source>
</evidence>
<evidence type="ECO:0000256" key="1">
    <source>
        <dbReference type="ARBA" id="ARBA00022617"/>
    </source>
</evidence>
<dbReference type="Pfam" id="PF00034">
    <property type="entry name" value="Cytochrom_C"/>
    <property type="match status" value="1"/>
</dbReference>
<evidence type="ECO:0000256" key="2">
    <source>
        <dbReference type="ARBA" id="ARBA00022723"/>
    </source>
</evidence>
<feature type="domain" description="Cytochrome c" evidence="5">
    <location>
        <begin position="22"/>
        <end position="111"/>
    </location>
</feature>
<keyword evidence="1 4" id="KW-0349">Heme</keyword>
<dbReference type="InterPro" id="IPR036909">
    <property type="entry name" value="Cyt_c-like_dom_sf"/>
</dbReference>
<dbReference type="SUPFAM" id="SSF46626">
    <property type="entry name" value="Cytochrome c"/>
    <property type="match status" value="1"/>
</dbReference>
<dbReference type="PROSITE" id="PS51007">
    <property type="entry name" value="CYTC"/>
    <property type="match status" value="1"/>
</dbReference>
<evidence type="ECO:0000256" key="4">
    <source>
        <dbReference type="PROSITE-ProRule" id="PRU00433"/>
    </source>
</evidence>
<keyword evidence="2 4" id="KW-0479">Metal-binding</keyword>
<accession>A0A5B8VSI4</accession>
<keyword evidence="3 4" id="KW-0408">Iron</keyword>
<dbReference type="GO" id="GO:0046872">
    <property type="term" value="F:metal ion binding"/>
    <property type="evidence" value="ECO:0007669"/>
    <property type="project" value="UniProtKB-KW"/>
</dbReference>
<dbReference type="Gene3D" id="1.10.760.10">
    <property type="entry name" value="Cytochrome c-like domain"/>
    <property type="match status" value="1"/>
</dbReference>
<evidence type="ECO:0000256" key="3">
    <source>
        <dbReference type="ARBA" id="ARBA00023004"/>
    </source>
</evidence>